<dbReference type="InterPro" id="IPR008271">
    <property type="entry name" value="Ser/Thr_kinase_AS"/>
</dbReference>
<dbReference type="Gene3D" id="1.10.510.10">
    <property type="entry name" value="Transferase(Phosphotransferase) domain 1"/>
    <property type="match status" value="1"/>
</dbReference>
<dbReference type="PROSITE" id="PS00108">
    <property type="entry name" value="PROTEIN_KINASE_ST"/>
    <property type="match status" value="1"/>
</dbReference>
<dbReference type="PROSITE" id="PS00107">
    <property type="entry name" value="PROTEIN_KINASE_ATP"/>
    <property type="match status" value="1"/>
</dbReference>
<feature type="binding site" evidence="4">
    <location>
        <position position="111"/>
    </location>
    <ligand>
        <name>ATP</name>
        <dbReference type="ChEBI" id="CHEBI:30616"/>
    </ligand>
</feature>
<dbReference type="EMBL" id="GBHO01031142">
    <property type="protein sequence ID" value="JAG12462.1"/>
    <property type="molecule type" value="Transcribed_RNA"/>
</dbReference>
<dbReference type="SUPFAM" id="SSF56112">
    <property type="entry name" value="Protein kinase-like (PK-like)"/>
    <property type="match status" value="1"/>
</dbReference>
<feature type="non-terminal residue" evidence="8">
    <location>
        <position position="1"/>
    </location>
</feature>
<feature type="domain" description="Protein kinase" evidence="7">
    <location>
        <begin position="82"/>
        <end position="328"/>
    </location>
</feature>
<comment type="similarity">
    <text evidence="1">Belongs to the protein kinase superfamily. STE Ser/Thr protein kinase family. STE20 subfamily.</text>
</comment>
<proteinExistence type="inferred from homology"/>
<dbReference type="PROSITE" id="PS50011">
    <property type="entry name" value="PROTEIN_KINASE_DOM"/>
    <property type="match status" value="1"/>
</dbReference>
<keyword evidence="8" id="KW-0418">Kinase</keyword>
<evidence type="ECO:0000256" key="3">
    <source>
        <dbReference type="ARBA" id="ARBA00022840"/>
    </source>
</evidence>
<dbReference type="SMART" id="SM00220">
    <property type="entry name" value="S_TKc"/>
    <property type="match status" value="1"/>
</dbReference>
<keyword evidence="8" id="KW-0808">Transferase</keyword>
<gene>
    <name evidence="8" type="primary">OXSR1_1</name>
    <name evidence="8" type="ORF">CM83_101901</name>
</gene>
<dbReference type="Pfam" id="PF00069">
    <property type="entry name" value="Pkinase"/>
    <property type="match status" value="1"/>
</dbReference>
<dbReference type="InterPro" id="IPR000719">
    <property type="entry name" value="Prot_kinase_dom"/>
</dbReference>
<reference evidence="8" key="1">
    <citation type="journal article" date="2014" name="PLoS ONE">
        <title>Transcriptome-Based Identification of ABC Transporters in the Western Tarnished Plant Bug Lygus hesperus.</title>
        <authorList>
            <person name="Hull J.J."/>
            <person name="Chaney K."/>
            <person name="Geib S.M."/>
            <person name="Fabrick J.A."/>
            <person name="Brent C.S."/>
            <person name="Walsh D."/>
            <person name="Lavine L.C."/>
        </authorList>
    </citation>
    <scope>NUCLEOTIDE SEQUENCE</scope>
</reference>
<name>A0A0A9WVG9_LYGHE</name>
<dbReference type="InterPro" id="IPR011009">
    <property type="entry name" value="Kinase-like_dom_sf"/>
</dbReference>
<evidence type="ECO:0000256" key="5">
    <source>
        <dbReference type="RuleBase" id="RU000304"/>
    </source>
</evidence>
<evidence type="ECO:0000256" key="4">
    <source>
        <dbReference type="PROSITE-ProRule" id="PRU10141"/>
    </source>
</evidence>
<dbReference type="InterPro" id="IPR047173">
    <property type="entry name" value="STRAD_A/B-like"/>
</dbReference>
<keyword evidence="5" id="KW-0723">Serine/threonine-protein kinase</keyword>
<evidence type="ECO:0000256" key="2">
    <source>
        <dbReference type="ARBA" id="ARBA00022741"/>
    </source>
</evidence>
<keyword evidence="2 4" id="KW-0547">Nucleotide-binding</keyword>
<dbReference type="GO" id="GO:0043539">
    <property type="term" value="F:protein serine/threonine kinase activator activity"/>
    <property type="evidence" value="ECO:0007669"/>
    <property type="project" value="InterPro"/>
</dbReference>
<dbReference type="AlphaFoldDB" id="A0A0A9WVG9"/>
<protein>
    <submittedName>
        <fullName evidence="8">Serine/threonine-protein kinase OSR1</fullName>
    </submittedName>
</protein>
<evidence type="ECO:0000256" key="6">
    <source>
        <dbReference type="SAM" id="MobiDB-lite"/>
    </source>
</evidence>
<dbReference type="Gene3D" id="3.30.200.20">
    <property type="entry name" value="Phosphorylase Kinase, domain 1"/>
    <property type="match status" value="1"/>
</dbReference>
<dbReference type="PANTHER" id="PTHR48014:SF21">
    <property type="entry name" value="SERINE_THREONINE-PROTEIN KINASE FRAY2"/>
    <property type="match status" value="1"/>
</dbReference>
<dbReference type="GO" id="GO:0005524">
    <property type="term" value="F:ATP binding"/>
    <property type="evidence" value="ECO:0007669"/>
    <property type="project" value="UniProtKB-UniRule"/>
</dbReference>
<dbReference type="GO" id="GO:0004674">
    <property type="term" value="F:protein serine/threonine kinase activity"/>
    <property type="evidence" value="ECO:0007669"/>
    <property type="project" value="UniProtKB-KW"/>
</dbReference>
<feature type="region of interest" description="Disordered" evidence="6">
    <location>
        <begin position="1"/>
        <end position="33"/>
    </location>
</feature>
<feature type="compositionally biased region" description="Polar residues" evidence="6">
    <location>
        <begin position="11"/>
        <end position="26"/>
    </location>
</feature>
<feature type="non-terminal residue" evidence="8">
    <location>
        <position position="376"/>
    </location>
</feature>
<evidence type="ECO:0000259" key="7">
    <source>
        <dbReference type="PROSITE" id="PS50011"/>
    </source>
</evidence>
<sequence>AIFLAEESYDKNPQFSSPFVKQQPHTSKAELPIQGKGNKLDLYSEPKKKIKEAVDRKNRGCKRKRESSEPPPIEWPINDLGYEIYDVVGKGGNAIVNLAKCIKNNKICAIKRVNLQTRGGLNTIINEVRTMSTLLHPYLASFHTSFIYDTELWIVLDYYHFGSLEDIMQRNIRSTVEIFSERMIASLMNDVLRGLIYLHHYGFIHTDIKPGNILLREDGSAVLADFGSARNVNDKTPGMVTTPAFRAPELVSAAFLTCRADIWSIGMTAVNLSGEPVYSMMKSPAELLELYRKFARHSELFSWVTSSCLLLNPKERLTAWLQVEHKFFRKPMKKQAIVKIVSRVPQRVNTWKRQMPPYIDNYIARRFGRGKPPSRS</sequence>
<dbReference type="InterPro" id="IPR017441">
    <property type="entry name" value="Protein_kinase_ATP_BS"/>
</dbReference>
<dbReference type="PANTHER" id="PTHR48014">
    <property type="entry name" value="SERINE/THREONINE-PROTEIN KINASE FRAY2"/>
    <property type="match status" value="1"/>
</dbReference>
<keyword evidence="3 4" id="KW-0067">ATP-binding</keyword>
<reference evidence="8" key="2">
    <citation type="submission" date="2014-07" db="EMBL/GenBank/DDBJ databases">
        <authorList>
            <person name="Hull J."/>
        </authorList>
    </citation>
    <scope>NUCLEOTIDE SEQUENCE</scope>
</reference>
<evidence type="ECO:0000313" key="8">
    <source>
        <dbReference type="EMBL" id="JAG12462.1"/>
    </source>
</evidence>
<accession>A0A0A9WVG9</accession>
<evidence type="ECO:0000256" key="1">
    <source>
        <dbReference type="ARBA" id="ARBA00008874"/>
    </source>
</evidence>
<organism evidence="8">
    <name type="scientific">Lygus hesperus</name>
    <name type="common">Western plant bug</name>
    <dbReference type="NCBI Taxonomy" id="30085"/>
    <lineage>
        <taxon>Eukaryota</taxon>
        <taxon>Metazoa</taxon>
        <taxon>Ecdysozoa</taxon>
        <taxon>Arthropoda</taxon>
        <taxon>Hexapoda</taxon>
        <taxon>Insecta</taxon>
        <taxon>Pterygota</taxon>
        <taxon>Neoptera</taxon>
        <taxon>Paraneoptera</taxon>
        <taxon>Hemiptera</taxon>
        <taxon>Heteroptera</taxon>
        <taxon>Panheteroptera</taxon>
        <taxon>Cimicomorpha</taxon>
        <taxon>Miridae</taxon>
        <taxon>Mirini</taxon>
        <taxon>Lygus</taxon>
    </lineage>
</organism>
<feature type="region of interest" description="Disordered" evidence="6">
    <location>
        <begin position="53"/>
        <end position="72"/>
    </location>
</feature>